<evidence type="ECO:0000313" key="5">
    <source>
        <dbReference type="Proteomes" id="UP001160148"/>
    </source>
</evidence>
<name>A0AAV0VPR4_9HEMI</name>
<dbReference type="AlphaFoldDB" id="A0AAV0VPR4"/>
<keyword evidence="1" id="KW-0863">Zinc-finger</keyword>
<proteinExistence type="predicted"/>
<dbReference type="GO" id="GO:0003676">
    <property type="term" value="F:nucleic acid binding"/>
    <property type="evidence" value="ECO:0007669"/>
    <property type="project" value="InterPro"/>
</dbReference>
<sequence>MSINTKSPLKKGQNNFFTTKAPNNLHLNNKIIKTPNNNSKIAPQITNPKTNSTSQLKNIPNQITPNQSPPNPKTNENQISFANAAAKTRNPKKEQAIIIEITDDIQQHEYVYAIAEITKPENIIFMSRISKDRFCIFLSSVEQVDRVVNHPTPITIKEKPIKIRKYFNPDKRIIISNVCPTIPNETILSELNNIGITPTSQIIHLRAGVKKEGFAHILSFRRQMFISAETTINIPNSLLINHEGSNHRIFFSDDSLTCYKCKKIGHTSASCNEFIETTIQNQNNLEKISDALTTQQQHTITTPQTSMSQIEHPIVNPIKNTEANTTDNMETDLISFTDNKRPAPSSPTTSRNSEEAIIIDNEQNLIATKIHKDLTIKKAKIIRPNTQATIEFDTILEPAKQIFTNNASNLSISFTQFKAIIENALTCSDKQELCDNYNIEPNHLIRIIELVYPAINSKAIKNRLTRLSNALFELDVPTYEDNN</sequence>
<feature type="compositionally biased region" description="Polar residues" evidence="2">
    <location>
        <begin position="35"/>
        <end position="66"/>
    </location>
</feature>
<dbReference type="GO" id="GO:0008270">
    <property type="term" value="F:zinc ion binding"/>
    <property type="evidence" value="ECO:0007669"/>
    <property type="project" value="UniProtKB-KW"/>
</dbReference>
<feature type="region of interest" description="Disordered" evidence="2">
    <location>
        <begin position="1"/>
        <end position="21"/>
    </location>
</feature>
<evidence type="ECO:0000259" key="3">
    <source>
        <dbReference type="PROSITE" id="PS50158"/>
    </source>
</evidence>
<accession>A0AAV0VPR4</accession>
<dbReference type="InterPro" id="IPR001878">
    <property type="entry name" value="Znf_CCHC"/>
</dbReference>
<dbReference type="PROSITE" id="PS50158">
    <property type="entry name" value="ZF_CCHC"/>
    <property type="match status" value="1"/>
</dbReference>
<keyword evidence="5" id="KW-1185">Reference proteome</keyword>
<comment type="caution">
    <text evidence="4">The sequence shown here is derived from an EMBL/GenBank/DDBJ whole genome shotgun (WGS) entry which is preliminary data.</text>
</comment>
<organism evidence="4 5">
    <name type="scientific">Macrosiphum euphorbiae</name>
    <name type="common">potato aphid</name>
    <dbReference type="NCBI Taxonomy" id="13131"/>
    <lineage>
        <taxon>Eukaryota</taxon>
        <taxon>Metazoa</taxon>
        <taxon>Ecdysozoa</taxon>
        <taxon>Arthropoda</taxon>
        <taxon>Hexapoda</taxon>
        <taxon>Insecta</taxon>
        <taxon>Pterygota</taxon>
        <taxon>Neoptera</taxon>
        <taxon>Paraneoptera</taxon>
        <taxon>Hemiptera</taxon>
        <taxon>Sternorrhyncha</taxon>
        <taxon>Aphidomorpha</taxon>
        <taxon>Aphidoidea</taxon>
        <taxon>Aphididae</taxon>
        <taxon>Macrosiphini</taxon>
        <taxon>Macrosiphum</taxon>
    </lineage>
</organism>
<evidence type="ECO:0000313" key="4">
    <source>
        <dbReference type="EMBL" id="CAI6345172.1"/>
    </source>
</evidence>
<feature type="region of interest" description="Disordered" evidence="2">
    <location>
        <begin position="35"/>
        <end position="77"/>
    </location>
</feature>
<dbReference type="EMBL" id="CARXXK010000001">
    <property type="protein sequence ID" value="CAI6345172.1"/>
    <property type="molecule type" value="Genomic_DNA"/>
</dbReference>
<protein>
    <recommendedName>
        <fullName evidence="3">CCHC-type domain-containing protein</fullName>
    </recommendedName>
</protein>
<feature type="domain" description="CCHC-type" evidence="3">
    <location>
        <begin position="258"/>
        <end position="273"/>
    </location>
</feature>
<dbReference type="Proteomes" id="UP001160148">
    <property type="component" value="Unassembled WGS sequence"/>
</dbReference>
<gene>
    <name evidence="4" type="ORF">MEUPH1_LOCUS2214</name>
</gene>
<evidence type="ECO:0000256" key="2">
    <source>
        <dbReference type="SAM" id="MobiDB-lite"/>
    </source>
</evidence>
<keyword evidence="1" id="KW-0479">Metal-binding</keyword>
<evidence type="ECO:0000256" key="1">
    <source>
        <dbReference type="PROSITE-ProRule" id="PRU00047"/>
    </source>
</evidence>
<keyword evidence="1" id="KW-0862">Zinc</keyword>
<reference evidence="4 5" key="1">
    <citation type="submission" date="2023-01" db="EMBL/GenBank/DDBJ databases">
        <authorList>
            <person name="Whitehead M."/>
        </authorList>
    </citation>
    <scope>NUCLEOTIDE SEQUENCE [LARGE SCALE GENOMIC DNA]</scope>
</reference>